<keyword evidence="4" id="KW-1185">Reference proteome</keyword>
<keyword evidence="1" id="KW-0175">Coiled coil</keyword>
<dbReference type="Proteomes" id="UP001652432">
    <property type="component" value="Unassembled WGS sequence"/>
</dbReference>
<organism evidence="3 4">
    <name type="scientific">Suilimivivens aceti</name>
    <dbReference type="NCBI Taxonomy" id="2981774"/>
    <lineage>
        <taxon>Bacteria</taxon>
        <taxon>Bacillati</taxon>
        <taxon>Bacillota</taxon>
        <taxon>Clostridia</taxon>
        <taxon>Lachnospirales</taxon>
        <taxon>Lachnospiraceae</taxon>
        <taxon>Suilimivivens</taxon>
    </lineage>
</organism>
<dbReference type="RefSeq" id="WP_262575279.1">
    <property type="nucleotide sequence ID" value="NZ_JAOQKJ010000009.1"/>
</dbReference>
<sequence>MKKDEYRTLYTNKYAFSCKCRCGFCGATLTRRTWHGGKYKKTIWLCITASKTGKKNCPNCKAVIEEALMSAFVESYKLMTRDYKDVLDEFLERVEATLSDNDVLKRIEKEKDKLKDMSYKLNNLLDMHLEGKIDFETFEKKRNSLQQQIEEKKTEIGALENIGNTKLDLESRVAFMREKLVQNDTIKEFDRQVFESIVDYVVVGGYNEEGNADPSMITFVYRTGFKDRKNGDHFKPARLNASKKHTGSGSSATKACQGDDIRLEDSSNIYSSLQSLTTDECNVLQSNTTPDARGDGMFIVQTPRSEASCECET</sequence>
<evidence type="ECO:0000256" key="1">
    <source>
        <dbReference type="SAM" id="Coils"/>
    </source>
</evidence>
<dbReference type="EMBL" id="JAOQKJ010000009">
    <property type="protein sequence ID" value="MCU6745125.1"/>
    <property type="molecule type" value="Genomic_DNA"/>
</dbReference>
<feature type="coiled-coil region" evidence="1">
    <location>
        <begin position="104"/>
        <end position="162"/>
    </location>
</feature>
<name>A0ABT2T4D3_9FIRM</name>
<dbReference type="Pfam" id="PF13408">
    <property type="entry name" value="Zn_ribbon_recom"/>
    <property type="match status" value="1"/>
</dbReference>
<protein>
    <submittedName>
        <fullName evidence="3">Recombinase zinc beta ribbon domain-containing protein</fullName>
    </submittedName>
</protein>
<gene>
    <name evidence="3" type="ORF">OCV77_11590</name>
</gene>
<comment type="caution">
    <text evidence="3">The sequence shown here is derived from an EMBL/GenBank/DDBJ whole genome shotgun (WGS) entry which is preliminary data.</text>
</comment>
<reference evidence="3 4" key="1">
    <citation type="journal article" date="2021" name="ISME Commun">
        <title>Automated analysis of genomic sequences facilitates high-throughput and comprehensive description of bacteria.</title>
        <authorList>
            <person name="Hitch T.C.A."/>
        </authorList>
    </citation>
    <scope>NUCLEOTIDE SEQUENCE [LARGE SCALE GENOMIC DNA]</scope>
    <source>
        <strain evidence="3 4">Sanger_18</strain>
    </source>
</reference>
<dbReference type="InterPro" id="IPR025827">
    <property type="entry name" value="Zn_ribbon_recom_dom"/>
</dbReference>
<evidence type="ECO:0000259" key="2">
    <source>
        <dbReference type="Pfam" id="PF13408"/>
    </source>
</evidence>
<evidence type="ECO:0000313" key="4">
    <source>
        <dbReference type="Proteomes" id="UP001652432"/>
    </source>
</evidence>
<feature type="domain" description="Recombinase zinc beta ribbon" evidence="2">
    <location>
        <begin position="16"/>
        <end position="76"/>
    </location>
</feature>
<accession>A0ABT2T4D3</accession>
<proteinExistence type="predicted"/>
<evidence type="ECO:0000313" key="3">
    <source>
        <dbReference type="EMBL" id="MCU6745125.1"/>
    </source>
</evidence>